<organism evidence="2 3">
    <name type="scientific">Miscanthus lutarioriparius</name>
    <dbReference type="NCBI Taxonomy" id="422564"/>
    <lineage>
        <taxon>Eukaryota</taxon>
        <taxon>Viridiplantae</taxon>
        <taxon>Streptophyta</taxon>
        <taxon>Embryophyta</taxon>
        <taxon>Tracheophyta</taxon>
        <taxon>Spermatophyta</taxon>
        <taxon>Magnoliopsida</taxon>
        <taxon>Liliopsida</taxon>
        <taxon>Poales</taxon>
        <taxon>Poaceae</taxon>
        <taxon>PACMAD clade</taxon>
        <taxon>Panicoideae</taxon>
        <taxon>Andropogonodae</taxon>
        <taxon>Andropogoneae</taxon>
        <taxon>Saccharinae</taxon>
        <taxon>Miscanthus</taxon>
    </lineage>
</organism>
<dbReference type="OrthoDB" id="691490at2759"/>
<accession>A0A811MS51</accession>
<protein>
    <submittedName>
        <fullName evidence="2">Uncharacterized protein</fullName>
    </submittedName>
</protein>
<evidence type="ECO:0000313" key="3">
    <source>
        <dbReference type="Proteomes" id="UP000604825"/>
    </source>
</evidence>
<reference evidence="2" key="1">
    <citation type="submission" date="2020-10" db="EMBL/GenBank/DDBJ databases">
        <authorList>
            <person name="Han B."/>
            <person name="Lu T."/>
            <person name="Zhao Q."/>
            <person name="Huang X."/>
            <person name="Zhao Y."/>
        </authorList>
    </citation>
    <scope>NUCLEOTIDE SEQUENCE</scope>
</reference>
<comment type="caution">
    <text evidence="2">The sequence shown here is derived from an EMBL/GenBank/DDBJ whole genome shotgun (WGS) entry which is preliminary data.</text>
</comment>
<dbReference type="AlphaFoldDB" id="A0A811MS51"/>
<name>A0A811MS51_9POAL</name>
<dbReference type="Proteomes" id="UP000604825">
    <property type="component" value="Unassembled WGS sequence"/>
</dbReference>
<evidence type="ECO:0000313" key="2">
    <source>
        <dbReference type="EMBL" id="CAD6211533.1"/>
    </source>
</evidence>
<dbReference type="EMBL" id="CAJGYO010000002">
    <property type="protein sequence ID" value="CAD6211533.1"/>
    <property type="molecule type" value="Genomic_DNA"/>
</dbReference>
<dbReference type="PANTHER" id="PTHR33248">
    <property type="entry name" value="ZINC ION-BINDING PROTEIN"/>
    <property type="match status" value="1"/>
</dbReference>
<keyword evidence="3" id="KW-1185">Reference proteome</keyword>
<feature type="region of interest" description="Disordered" evidence="1">
    <location>
        <begin position="1"/>
        <end position="28"/>
    </location>
</feature>
<sequence>MATNSRSSSSQNSIARYGESSPNASPIPYRHLPYSYTPAVNCFYDERAPRWVSWSDANLGRRYHCCYKYQEWLDPKPTEHQIEILVDLQDAVKALRKKNKYLEVENSELAYLVDEAHAK</sequence>
<gene>
    <name evidence="2" type="ORF">NCGR_LOCUS7495</name>
</gene>
<proteinExistence type="predicted"/>
<feature type="compositionally biased region" description="Low complexity" evidence="1">
    <location>
        <begin position="1"/>
        <end position="13"/>
    </location>
</feature>
<evidence type="ECO:0000256" key="1">
    <source>
        <dbReference type="SAM" id="MobiDB-lite"/>
    </source>
</evidence>